<evidence type="ECO:0000256" key="1">
    <source>
        <dbReference type="SAM" id="Phobius"/>
    </source>
</evidence>
<name>A0A1V3KIV0_9PAST</name>
<feature type="transmembrane region" description="Helical" evidence="1">
    <location>
        <begin position="7"/>
        <end position="25"/>
    </location>
</feature>
<comment type="caution">
    <text evidence="2">The sequence shown here is derived from an EMBL/GenBank/DDBJ whole genome shotgun (WGS) entry which is preliminary data.</text>
</comment>
<evidence type="ECO:0000313" key="3">
    <source>
        <dbReference type="Proteomes" id="UP000189114"/>
    </source>
</evidence>
<dbReference type="RefSeq" id="WP_077587078.1">
    <property type="nucleotide sequence ID" value="NZ_MLAE01000039.1"/>
</dbReference>
<reference evidence="3" key="1">
    <citation type="submission" date="2016-10" db="EMBL/GenBank/DDBJ databases">
        <title>Rodentibacter gen. nov. and new species.</title>
        <authorList>
            <person name="Christensen H."/>
        </authorList>
    </citation>
    <scope>NUCLEOTIDE SEQUENCE [LARGE SCALE GENOMIC DNA]</scope>
    <source>
        <strain evidence="3">Ppn152</strain>
    </source>
</reference>
<sequence length="62" mass="6991">MNKLIELFGGFIVGIVSLLSFPLAIYAGIYDFKADKIMWTILDISTVFVGVIRGLMYLFGWL</sequence>
<dbReference type="AlphaFoldDB" id="A0A1V3KIV0"/>
<protein>
    <submittedName>
        <fullName evidence="2">Uncharacterized protein</fullName>
    </submittedName>
</protein>
<keyword evidence="1" id="KW-0472">Membrane</keyword>
<accession>A0A1V3KIV0</accession>
<evidence type="ECO:0000313" key="2">
    <source>
        <dbReference type="EMBL" id="OOF77587.1"/>
    </source>
</evidence>
<keyword evidence="1" id="KW-0812">Transmembrane</keyword>
<keyword evidence="1" id="KW-1133">Transmembrane helix</keyword>
<proteinExistence type="predicted"/>
<organism evidence="2 3">
    <name type="scientific">Rodentibacter caecimuris</name>
    <dbReference type="NCBI Taxonomy" id="1796644"/>
    <lineage>
        <taxon>Bacteria</taxon>
        <taxon>Pseudomonadati</taxon>
        <taxon>Pseudomonadota</taxon>
        <taxon>Gammaproteobacteria</taxon>
        <taxon>Pasteurellales</taxon>
        <taxon>Pasteurellaceae</taxon>
        <taxon>Rodentibacter</taxon>
    </lineage>
</organism>
<feature type="transmembrane region" description="Helical" evidence="1">
    <location>
        <begin position="37"/>
        <end position="59"/>
    </location>
</feature>
<gene>
    <name evidence="2" type="ORF">BKG96_08175</name>
</gene>
<dbReference type="EMBL" id="MLAE01000039">
    <property type="protein sequence ID" value="OOF77587.1"/>
    <property type="molecule type" value="Genomic_DNA"/>
</dbReference>
<dbReference type="Proteomes" id="UP000189114">
    <property type="component" value="Unassembled WGS sequence"/>
</dbReference>